<proteinExistence type="predicted"/>
<keyword evidence="2" id="KW-0378">Hydrolase</keyword>
<dbReference type="GO" id="GO:0006506">
    <property type="term" value="P:GPI anchor biosynthetic process"/>
    <property type="evidence" value="ECO:0007669"/>
    <property type="project" value="TreeGrafter"/>
</dbReference>
<dbReference type="SUPFAM" id="SSF56219">
    <property type="entry name" value="DNase I-like"/>
    <property type="match status" value="1"/>
</dbReference>
<dbReference type="EMBL" id="AOIN01000017">
    <property type="protein sequence ID" value="ELZ05336.1"/>
    <property type="molecule type" value="Genomic_DNA"/>
</dbReference>
<gene>
    <name evidence="2" type="ORF">C482_02261</name>
</gene>
<organism evidence="2 3">
    <name type="scientific">Natrialba chahannaoensis JCM 10990</name>
    <dbReference type="NCBI Taxonomy" id="1227492"/>
    <lineage>
        <taxon>Archaea</taxon>
        <taxon>Methanobacteriati</taxon>
        <taxon>Methanobacteriota</taxon>
        <taxon>Stenosarchaea group</taxon>
        <taxon>Halobacteria</taxon>
        <taxon>Halobacteriales</taxon>
        <taxon>Natrialbaceae</taxon>
        <taxon>Natrialba</taxon>
    </lineage>
</organism>
<dbReference type="AlphaFoldDB" id="M0B344"/>
<dbReference type="PATRIC" id="fig|1227492.4.peg.443"/>
<dbReference type="GO" id="GO:0004519">
    <property type="term" value="F:endonuclease activity"/>
    <property type="evidence" value="ECO:0007669"/>
    <property type="project" value="UniProtKB-KW"/>
</dbReference>
<dbReference type="GO" id="GO:0004527">
    <property type="term" value="F:exonuclease activity"/>
    <property type="evidence" value="ECO:0007669"/>
    <property type="project" value="UniProtKB-KW"/>
</dbReference>
<evidence type="ECO:0000313" key="2">
    <source>
        <dbReference type="EMBL" id="ELZ05336.1"/>
    </source>
</evidence>
<dbReference type="Gene3D" id="3.60.10.10">
    <property type="entry name" value="Endonuclease/exonuclease/phosphatase"/>
    <property type="match status" value="1"/>
</dbReference>
<keyword evidence="3" id="KW-1185">Reference proteome</keyword>
<dbReference type="OrthoDB" id="191588at2157"/>
<evidence type="ECO:0000313" key="3">
    <source>
        <dbReference type="Proteomes" id="UP000011693"/>
    </source>
</evidence>
<keyword evidence="2" id="KW-0255">Endonuclease</keyword>
<dbReference type="InterPro" id="IPR036691">
    <property type="entry name" value="Endo/exonu/phosph_ase_sf"/>
</dbReference>
<dbReference type="RefSeq" id="WP_006165739.1">
    <property type="nucleotide sequence ID" value="NZ_AOIN01000017.1"/>
</dbReference>
<dbReference type="PANTHER" id="PTHR14859:SF15">
    <property type="entry name" value="ENDONUCLEASE_EXONUCLEASE_PHOSPHATASE DOMAIN-CONTAINING PROTEIN"/>
    <property type="match status" value="1"/>
</dbReference>
<protein>
    <submittedName>
        <fullName evidence="2">Endonuclease/exonuclease/phosphatase</fullName>
    </submittedName>
</protein>
<dbReference type="GO" id="GO:0016020">
    <property type="term" value="C:membrane"/>
    <property type="evidence" value="ECO:0007669"/>
    <property type="project" value="GOC"/>
</dbReference>
<keyword evidence="2" id="KW-0269">Exonuclease</keyword>
<sequence length="263" mass="29058">MKILSCNAGYLLGYQNVLGGYVPPPIGATLGDTAAERQAFRRLVSLIERERPDIVSLIELDRGSHRTITEGQFQTLCDSLRRRGLSYGGEIANKYGDSGLVQSLPFFGQLGNAVLSRADRDRTIVPHYLSAGGKRLVLEMGVAADVVLFMVHLSLGARSRERQLAELADLIHDRADGRQVVVTGDFNTFAATDELREFTAQTTLELQMPGETVPARPFDDWLVSSRQLDLFCCSPSLDVARCDVLDVQLSDHRPVVLELELDR</sequence>
<evidence type="ECO:0000259" key="1">
    <source>
        <dbReference type="Pfam" id="PF03372"/>
    </source>
</evidence>
<comment type="caution">
    <text evidence="2">The sequence shown here is derived from an EMBL/GenBank/DDBJ whole genome shotgun (WGS) entry which is preliminary data.</text>
</comment>
<name>M0B344_9EURY</name>
<dbReference type="Pfam" id="PF03372">
    <property type="entry name" value="Exo_endo_phos"/>
    <property type="match status" value="1"/>
</dbReference>
<keyword evidence="2" id="KW-0540">Nuclease</keyword>
<accession>M0B344</accession>
<dbReference type="STRING" id="1227492.C482_02261"/>
<dbReference type="InterPro" id="IPR051916">
    <property type="entry name" value="GPI-anchor_lipid_remodeler"/>
</dbReference>
<dbReference type="PANTHER" id="PTHR14859">
    <property type="entry name" value="CALCOFLUOR WHITE HYPERSENSITIVE PROTEIN PRECURSOR"/>
    <property type="match status" value="1"/>
</dbReference>
<dbReference type="InterPro" id="IPR005135">
    <property type="entry name" value="Endo/exonuclease/phosphatase"/>
</dbReference>
<dbReference type="Proteomes" id="UP000011693">
    <property type="component" value="Unassembled WGS sequence"/>
</dbReference>
<reference evidence="2 3" key="1">
    <citation type="journal article" date="2014" name="PLoS Genet.">
        <title>Phylogenetically driven sequencing of extremely halophilic archaea reveals strategies for static and dynamic osmo-response.</title>
        <authorList>
            <person name="Becker E.A."/>
            <person name="Seitzer P.M."/>
            <person name="Tritt A."/>
            <person name="Larsen D."/>
            <person name="Krusor M."/>
            <person name="Yao A.I."/>
            <person name="Wu D."/>
            <person name="Madern D."/>
            <person name="Eisen J.A."/>
            <person name="Darling A.E."/>
            <person name="Facciotti M.T."/>
        </authorList>
    </citation>
    <scope>NUCLEOTIDE SEQUENCE [LARGE SCALE GENOMIC DNA]</scope>
    <source>
        <strain evidence="2 3">JCM 10990</strain>
    </source>
</reference>
<feature type="domain" description="Endonuclease/exonuclease/phosphatase" evidence="1">
    <location>
        <begin position="16"/>
        <end position="252"/>
    </location>
</feature>